<gene>
    <name evidence="1" type="ORF">HBO33_29695</name>
</gene>
<dbReference type="Proteomes" id="UP000542111">
    <property type="component" value="Unassembled WGS sequence"/>
</dbReference>
<comment type="caution">
    <text evidence="1">The sequence shown here is derived from an EMBL/GenBank/DDBJ whole genome shotgun (WGS) entry which is preliminary data.</text>
</comment>
<dbReference type="EMBL" id="JAAQYP010000092">
    <property type="protein sequence ID" value="NNA99316.1"/>
    <property type="molecule type" value="Genomic_DNA"/>
</dbReference>
<protein>
    <submittedName>
        <fullName evidence="1">Uncharacterized protein</fullName>
    </submittedName>
</protein>
<sequence length="149" mass="16766">MSAAEQQNALQNIPGIIPGPWTDAQCLDFCSVALRHVVVEVDLQLSDINGALRYMAEKYQAPSLITENPVVAESPYADIRVKNIDLWIRTLENAKRYEWLRDVAFDTPRQDMVPRDKSGNMLIEQDLDSEIDIAMRAHPGEQEVEPCAG</sequence>
<dbReference type="RefSeq" id="WP_169899411.1">
    <property type="nucleotide sequence ID" value="NZ_JAAQYP010000092.1"/>
</dbReference>
<evidence type="ECO:0000313" key="1">
    <source>
        <dbReference type="EMBL" id="NNA99316.1"/>
    </source>
</evidence>
<name>A0A7Y1QNR6_9PSED</name>
<evidence type="ECO:0000313" key="2">
    <source>
        <dbReference type="Proteomes" id="UP000542111"/>
    </source>
</evidence>
<proteinExistence type="predicted"/>
<organism evidence="1 2">
    <name type="scientific">Pseudomonas gessardii</name>
    <dbReference type="NCBI Taxonomy" id="78544"/>
    <lineage>
        <taxon>Bacteria</taxon>
        <taxon>Pseudomonadati</taxon>
        <taxon>Pseudomonadota</taxon>
        <taxon>Gammaproteobacteria</taxon>
        <taxon>Pseudomonadales</taxon>
        <taxon>Pseudomonadaceae</taxon>
        <taxon>Pseudomonas</taxon>
    </lineage>
</organism>
<reference evidence="1 2" key="1">
    <citation type="journal article" date="2020" name="Front. Microbiol.">
        <title>Genetic Organization of the aprX-lipA2 Operon Affects the Proteolytic Potential of Pseudomonas Species in Milk.</title>
        <authorList>
            <person name="Maier C."/>
            <person name="Huptas C."/>
            <person name="von Neubeck M."/>
            <person name="Scherer S."/>
            <person name="Wenning M."/>
            <person name="Lucking G."/>
        </authorList>
    </citation>
    <scope>NUCLEOTIDE SEQUENCE [LARGE SCALE GENOMIC DNA]</scope>
    <source>
        <strain evidence="1 2">G4779</strain>
    </source>
</reference>
<accession>A0A7Y1QNR6</accession>
<dbReference type="AlphaFoldDB" id="A0A7Y1QNR6"/>